<protein>
    <submittedName>
        <fullName evidence="7">RNA polymerase subunit sigma-70</fullName>
    </submittedName>
</protein>
<dbReference type="AlphaFoldDB" id="A0A1B2EHU5"/>
<dbReference type="GO" id="GO:0016987">
    <property type="term" value="F:sigma factor activity"/>
    <property type="evidence" value="ECO:0007669"/>
    <property type="project" value="UniProtKB-KW"/>
</dbReference>
<evidence type="ECO:0000256" key="1">
    <source>
        <dbReference type="ARBA" id="ARBA00010641"/>
    </source>
</evidence>
<dbReference type="PANTHER" id="PTHR43133:SF25">
    <property type="entry name" value="RNA POLYMERASE SIGMA FACTOR RFAY-RELATED"/>
    <property type="match status" value="1"/>
</dbReference>
<dbReference type="Gene3D" id="1.10.10.10">
    <property type="entry name" value="Winged helix-like DNA-binding domain superfamily/Winged helix DNA-binding domain"/>
    <property type="match status" value="1"/>
</dbReference>
<dbReference type="InterPro" id="IPR039425">
    <property type="entry name" value="RNA_pol_sigma-70-like"/>
</dbReference>
<dbReference type="InterPro" id="IPR013249">
    <property type="entry name" value="RNA_pol_sigma70_r4_t2"/>
</dbReference>
<dbReference type="CDD" id="cd06171">
    <property type="entry name" value="Sigma70_r4"/>
    <property type="match status" value="1"/>
</dbReference>
<feature type="domain" description="RNA polymerase sigma factor 70 region 4 type 2" evidence="6">
    <location>
        <begin position="104"/>
        <end position="156"/>
    </location>
</feature>
<dbReference type="NCBIfam" id="TIGR02937">
    <property type="entry name" value="sigma70-ECF"/>
    <property type="match status" value="1"/>
</dbReference>
<dbReference type="InterPro" id="IPR013324">
    <property type="entry name" value="RNA_pol_sigma_r3/r4-like"/>
</dbReference>
<keyword evidence="4" id="KW-0804">Transcription</keyword>
<dbReference type="Pfam" id="PF04542">
    <property type="entry name" value="Sigma70_r2"/>
    <property type="match status" value="1"/>
</dbReference>
<dbReference type="Gene3D" id="1.10.1740.10">
    <property type="match status" value="1"/>
</dbReference>
<evidence type="ECO:0000256" key="3">
    <source>
        <dbReference type="ARBA" id="ARBA00023082"/>
    </source>
</evidence>
<dbReference type="InterPro" id="IPR007627">
    <property type="entry name" value="RNA_pol_sigma70_r2"/>
</dbReference>
<keyword evidence="2" id="KW-0805">Transcription regulation</keyword>
<dbReference type="GO" id="GO:0003677">
    <property type="term" value="F:DNA binding"/>
    <property type="evidence" value="ECO:0007669"/>
    <property type="project" value="InterPro"/>
</dbReference>
<reference evidence="7" key="1">
    <citation type="submission" date="2016-07" db="EMBL/GenBank/DDBJ databases">
        <title>Microvirga ossetica sp. nov. a new species of rhizobia isolated from root nodules of the legume species Vicia alpestris Steven originated from North Ossetia region in the Caucasus.</title>
        <authorList>
            <person name="Safronova V.I."/>
            <person name="Kuznetsova I.G."/>
            <person name="Sazanova A.L."/>
            <person name="Belimov A."/>
            <person name="Andronov E."/>
            <person name="Osledkin Y.S."/>
            <person name="Onishchuk O.P."/>
            <person name="Kurchak O.N."/>
            <person name="Shaposhnikov A.I."/>
            <person name="Willems A."/>
            <person name="Tikhonovich I.A."/>
        </authorList>
    </citation>
    <scope>NUCLEOTIDE SEQUENCE [LARGE SCALE GENOMIC DNA]</scope>
    <source>
        <strain evidence="7">V5/3M</strain>
    </source>
</reference>
<sequence length="163" mass="18333">MPTAIGQELVALLPRLRRFALVLCRSQHLADDLVQGACERALANADRWMPGTRFDAWMFRILRNHWIDHLRRARAEGMAEDVTTQTQLIGDPGEGPILSRLVLLEVQRAIDGLPQDQREVLALVCGEDLTYREAAEILNVPIGTVMSRLARARRRLMELTAAA</sequence>
<evidence type="ECO:0000259" key="6">
    <source>
        <dbReference type="Pfam" id="PF08281"/>
    </source>
</evidence>
<proteinExistence type="inferred from homology"/>
<dbReference type="InterPro" id="IPR014284">
    <property type="entry name" value="RNA_pol_sigma-70_dom"/>
</dbReference>
<name>A0A1B2EHU5_9HYPH</name>
<dbReference type="EMBL" id="CP016616">
    <property type="protein sequence ID" value="ANY79553.1"/>
    <property type="molecule type" value="Genomic_DNA"/>
</dbReference>
<dbReference type="KEGG" id="moc:BB934_16060"/>
<keyword evidence="3" id="KW-0731">Sigma factor</keyword>
<evidence type="ECO:0000259" key="5">
    <source>
        <dbReference type="Pfam" id="PF04542"/>
    </source>
</evidence>
<dbReference type="GO" id="GO:0006352">
    <property type="term" value="P:DNA-templated transcription initiation"/>
    <property type="evidence" value="ECO:0007669"/>
    <property type="project" value="InterPro"/>
</dbReference>
<evidence type="ECO:0000256" key="4">
    <source>
        <dbReference type="ARBA" id="ARBA00023163"/>
    </source>
</evidence>
<dbReference type="SUPFAM" id="SSF88946">
    <property type="entry name" value="Sigma2 domain of RNA polymerase sigma factors"/>
    <property type="match status" value="1"/>
</dbReference>
<dbReference type="InterPro" id="IPR013325">
    <property type="entry name" value="RNA_pol_sigma_r2"/>
</dbReference>
<dbReference type="SUPFAM" id="SSF88659">
    <property type="entry name" value="Sigma3 and sigma4 domains of RNA polymerase sigma factors"/>
    <property type="match status" value="1"/>
</dbReference>
<evidence type="ECO:0000313" key="7">
    <source>
        <dbReference type="EMBL" id="ANY79553.1"/>
    </source>
</evidence>
<dbReference type="RefSeq" id="WP_099510568.1">
    <property type="nucleotide sequence ID" value="NZ_CP016616.1"/>
</dbReference>
<dbReference type="Pfam" id="PF08281">
    <property type="entry name" value="Sigma70_r4_2"/>
    <property type="match status" value="1"/>
</dbReference>
<comment type="similarity">
    <text evidence="1">Belongs to the sigma-70 factor family. ECF subfamily.</text>
</comment>
<organism evidence="7">
    <name type="scientific">Microvirga ossetica</name>
    <dbReference type="NCBI Taxonomy" id="1882682"/>
    <lineage>
        <taxon>Bacteria</taxon>
        <taxon>Pseudomonadati</taxon>
        <taxon>Pseudomonadota</taxon>
        <taxon>Alphaproteobacteria</taxon>
        <taxon>Hyphomicrobiales</taxon>
        <taxon>Methylobacteriaceae</taxon>
        <taxon>Microvirga</taxon>
    </lineage>
</organism>
<feature type="domain" description="RNA polymerase sigma-70 region 2" evidence="5">
    <location>
        <begin position="11"/>
        <end position="74"/>
    </location>
</feature>
<dbReference type="InterPro" id="IPR036388">
    <property type="entry name" value="WH-like_DNA-bd_sf"/>
</dbReference>
<accession>A0A1B2EHU5</accession>
<evidence type="ECO:0000256" key="2">
    <source>
        <dbReference type="ARBA" id="ARBA00023015"/>
    </source>
</evidence>
<gene>
    <name evidence="7" type="ORF">BB934_16060</name>
</gene>
<dbReference type="PANTHER" id="PTHR43133">
    <property type="entry name" value="RNA POLYMERASE ECF-TYPE SIGMA FACTO"/>
    <property type="match status" value="1"/>
</dbReference>
<dbReference type="OrthoDB" id="9803470at2"/>